<dbReference type="PANTHER" id="PTHR42813">
    <property type="entry name" value="ZINC-TYPE ALCOHOL DEHYDROGENASE-LIKE"/>
    <property type="match status" value="1"/>
</dbReference>
<organism evidence="6 7">
    <name type="scientific">OM182 bacterium MED-G24</name>
    <dbReference type="NCBI Taxonomy" id="1986255"/>
    <lineage>
        <taxon>Bacteria</taxon>
        <taxon>Pseudomonadati</taxon>
        <taxon>Pseudomonadota</taxon>
        <taxon>Gammaproteobacteria</taxon>
        <taxon>OMG group</taxon>
        <taxon>OM182 clade</taxon>
    </lineage>
</organism>
<evidence type="ECO:0000259" key="5">
    <source>
        <dbReference type="Pfam" id="PF08240"/>
    </source>
</evidence>
<dbReference type="Pfam" id="PF08240">
    <property type="entry name" value="ADH_N"/>
    <property type="match status" value="1"/>
</dbReference>
<feature type="domain" description="Alcohol dehydrogenase-like C-terminal" evidence="4">
    <location>
        <begin position="182"/>
        <end position="310"/>
    </location>
</feature>
<dbReference type="PANTHER" id="PTHR42813:SF2">
    <property type="entry name" value="DEHYDROGENASE, ZINC-CONTAINING, PUTATIVE (AFU_ORTHOLOGUE AFUA_2G02810)-RELATED"/>
    <property type="match status" value="1"/>
</dbReference>
<dbReference type="InterPro" id="IPR013154">
    <property type="entry name" value="ADH-like_N"/>
</dbReference>
<reference evidence="6 7" key="1">
    <citation type="submission" date="2017-08" db="EMBL/GenBank/DDBJ databases">
        <title>Fine stratification of microbial communities through a metagenomic profile of the photic zone.</title>
        <authorList>
            <person name="Haro-Moreno J.M."/>
            <person name="Lopez-Perez M."/>
            <person name="De La Torre J."/>
            <person name="Picazo A."/>
            <person name="Camacho A."/>
            <person name="Rodriguez-Valera F."/>
        </authorList>
    </citation>
    <scope>NUCLEOTIDE SEQUENCE [LARGE SCALE GENOMIC DNA]</scope>
    <source>
        <strain evidence="6">MED-G24</strain>
    </source>
</reference>
<evidence type="ECO:0000256" key="2">
    <source>
        <dbReference type="ARBA" id="ARBA00022723"/>
    </source>
</evidence>
<evidence type="ECO:0000259" key="4">
    <source>
        <dbReference type="Pfam" id="PF00107"/>
    </source>
</evidence>
<dbReference type="Proteomes" id="UP000219327">
    <property type="component" value="Unassembled WGS sequence"/>
</dbReference>
<keyword evidence="2" id="KW-0479">Metal-binding</keyword>
<dbReference type="Pfam" id="PF00107">
    <property type="entry name" value="ADH_zinc_N"/>
    <property type="match status" value="1"/>
</dbReference>
<evidence type="ECO:0000256" key="1">
    <source>
        <dbReference type="ARBA" id="ARBA00001947"/>
    </source>
</evidence>
<dbReference type="InterPro" id="IPR011032">
    <property type="entry name" value="GroES-like_sf"/>
</dbReference>
<name>A0A2A5WWK1_9GAMM</name>
<accession>A0A2A5WWK1</accession>
<dbReference type="Gene3D" id="3.90.180.10">
    <property type="entry name" value="Medium-chain alcohol dehydrogenases, catalytic domain"/>
    <property type="match status" value="1"/>
</dbReference>
<dbReference type="InterPro" id="IPR013149">
    <property type="entry name" value="ADH-like_C"/>
</dbReference>
<feature type="domain" description="Alcohol dehydrogenase-like N-terminal" evidence="5">
    <location>
        <begin position="25"/>
        <end position="142"/>
    </location>
</feature>
<comment type="cofactor">
    <cofactor evidence="1">
        <name>Zn(2+)</name>
        <dbReference type="ChEBI" id="CHEBI:29105"/>
    </cofactor>
</comment>
<proteinExistence type="predicted"/>
<protein>
    <submittedName>
        <fullName evidence="6">Alcohol dehydrogenase</fullName>
    </submittedName>
</protein>
<dbReference type="GO" id="GO:0046872">
    <property type="term" value="F:metal ion binding"/>
    <property type="evidence" value="ECO:0007669"/>
    <property type="project" value="UniProtKB-KW"/>
</dbReference>
<keyword evidence="3" id="KW-0862">Zinc</keyword>
<dbReference type="SUPFAM" id="SSF50129">
    <property type="entry name" value="GroES-like"/>
    <property type="match status" value="1"/>
</dbReference>
<evidence type="ECO:0000256" key="3">
    <source>
        <dbReference type="ARBA" id="ARBA00022833"/>
    </source>
</evidence>
<gene>
    <name evidence="6" type="ORF">CNE99_02890</name>
</gene>
<dbReference type="EMBL" id="NTKD01000008">
    <property type="protein sequence ID" value="PDH40859.1"/>
    <property type="molecule type" value="Genomic_DNA"/>
</dbReference>
<dbReference type="Gene3D" id="3.40.50.720">
    <property type="entry name" value="NAD(P)-binding Rossmann-like Domain"/>
    <property type="match status" value="1"/>
</dbReference>
<dbReference type="SUPFAM" id="SSF51735">
    <property type="entry name" value="NAD(P)-binding Rossmann-fold domains"/>
    <property type="match status" value="1"/>
</dbReference>
<dbReference type="AlphaFoldDB" id="A0A2A5WWK1"/>
<evidence type="ECO:0000313" key="6">
    <source>
        <dbReference type="EMBL" id="PDH40859.1"/>
    </source>
</evidence>
<dbReference type="InterPro" id="IPR036291">
    <property type="entry name" value="NAD(P)-bd_dom_sf"/>
</dbReference>
<sequence>MKALVFEGYQSVSYQDVPDPGLVQSGDAIVQIERTAICGSDLHFYHNQGYQGPAFTIGHECLGQVVDIGAGVERFSKGDRVLVSCTVGCGHCAICSDGLYSGCETHASIGPATNVFGSPLLPGGQAEAIRVPSADINLFHIPDAVEDEQILFLSDILPTGYMGAELADVRPGDTVVVIGCGPVGVFAQQAAKIRGAATVIAVDLDGGRLKKAAARGCRPLNPLQEDLNEVARDLTHGRGADCAIEAVGREQTVLDALGVVRRGGRVAVIGVVTSDVTLNFMSQIMARGITLRSAIVSPQVYFPKLLPLIEQGRLDPTEIITHRLSLSDGPRGYEIFDRHEEDVLKVVMTP</sequence>
<comment type="caution">
    <text evidence="6">The sequence shown here is derived from an EMBL/GenBank/DDBJ whole genome shotgun (WGS) entry which is preliminary data.</text>
</comment>
<evidence type="ECO:0000313" key="7">
    <source>
        <dbReference type="Proteomes" id="UP000219327"/>
    </source>
</evidence>